<evidence type="ECO:0000256" key="12">
    <source>
        <dbReference type="ARBA" id="ARBA00023316"/>
    </source>
</evidence>
<dbReference type="NCBIfam" id="NF002378">
    <property type="entry name" value="PRK01372.1"/>
    <property type="match status" value="1"/>
</dbReference>
<keyword evidence="6 14" id="KW-0963">Cytoplasm</keyword>
<dbReference type="SUPFAM" id="SSF52440">
    <property type="entry name" value="PreATP-grasp domain"/>
    <property type="match status" value="1"/>
</dbReference>
<feature type="region of interest" description="Disordered" evidence="18">
    <location>
        <begin position="1"/>
        <end position="41"/>
    </location>
</feature>
<feature type="compositionally biased region" description="Low complexity" evidence="18">
    <location>
        <begin position="10"/>
        <end position="23"/>
    </location>
</feature>
<dbReference type="InterPro" id="IPR013815">
    <property type="entry name" value="ATP_grasp_subdomain_1"/>
</dbReference>
<sequence length="352" mass="37509">MTDSTPPLPASLRSATSSGSTSPRDVEIVPGAQSTPNSPEGERVKLHVAVLMGGWSAERPVSLMSGAGIAEALESLGHTVTRIDMDRDVAAKLAAAKPDVVFNALHGTPGEDGTVQGMLDLMGLRYTHSGMVTSVIAIDKVLTKQALVPHGIPMPGGQIVSTASLYEADPMPRPYVLKPVNEGSSVGVAIVTAEGNYGNPISPEAKGPWQEFDELLAEPFIRGRELTTAVLGDKALLVTELKPKSGFYDFDAKYTDGMTDHICPAEIPDEIAEACKRIALDSHRLLGCKGASRSDFRWDDERGLSGLYLLEVNTQPGMTPLSLVPEQAKAMGMSYPQLVQAIVDEAFREEEG</sequence>
<dbReference type="OrthoDB" id="9813261at2"/>
<feature type="active site" evidence="15">
    <location>
        <position position="58"/>
    </location>
</feature>
<dbReference type="Gene3D" id="3.40.50.20">
    <property type="match status" value="1"/>
</dbReference>
<gene>
    <name evidence="14" type="primary">ddl</name>
    <name evidence="20" type="ORF">FPZ54_07530</name>
</gene>
<dbReference type="HAMAP" id="MF_00047">
    <property type="entry name" value="Dala_Dala_lig"/>
    <property type="match status" value="1"/>
</dbReference>
<evidence type="ECO:0000256" key="5">
    <source>
        <dbReference type="ARBA" id="ARBA00012216"/>
    </source>
</evidence>
<evidence type="ECO:0000256" key="13">
    <source>
        <dbReference type="ARBA" id="ARBA00047614"/>
    </source>
</evidence>
<dbReference type="EC" id="6.3.2.4" evidence="5 14"/>
<dbReference type="KEGG" id="ssua:FPZ54_07530"/>
<evidence type="ECO:0000256" key="2">
    <source>
        <dbReference type="ARBA" id="ARBA00003921"/>
    </source>
</evidence>
<keyword evidence="10 14" id="KW-0133">Cell shape</keyword>
<keyword evidence="9 17" id="KW-0067">ATP-binding</keyword>
<dbReference type="InterPro" id="IPR000291">
    <property type="entry name" value="D-Ala_lig_Van_CS"/>
</dbReference>
<evidence type="ECO:0000256" key="4">
    <source>
        <dbReference type="ARBA" id="ARBA00010871"/>
    </source>
</evidence>
<dbReference type="AlphaFoldDB" id="A0A518REN0"/>
<evidence type="ECO:0000256" key="9">
    <source>
        <dbReference type="ARBA" id="ARBA00022840"/>
    </source>
</evidence>
<keyword evidence="7 14" id="KW-0436">Ligase</keyword>
<evidence type="ECO:0000256" key="8">
    <source>
        <dbReference type="ARBA" id="ARBA00022741"/>
    </source>
</evidence>
<dbReference type="InterPro" id="IPR011761">
    <property type="entry name" value="ATP-grasp"/>
</dbReference>
<reference evidence="20 21" key="1">
    <citation type="submission" date="2019-07" db="EMBL/GenBank/DDBJ databases">
        <title>Sphingomonas alkalisoli sp. nov., isolated from rhizosphere soil of Suaedae salsa.</title>
        <authorList>
            <person name="Zhang H."/>
            <person name="Xu L."/>
            <person name="Zhang J.-X."/>
            <person name="Sun J.-Q."/>
        </authorList>
    </citation>
    <scope>NUCLEOTIDE SEQUENCE [LARGE SCALE GENOMIC DNA]</scope>
    <source>
        <strain evidence="20 21">XS-10</strain>
    </source>
</reference>
<feature type="binding site" evidence="16">
    <location>
        <position position="311"/>
    </location>
    <ligand>
        <name>Mg(2+)</name>
        <dbReference type="ChEBI" id="CHEBI:18420"/>
        <label>1</label>
    </ligand>
</feature>
<dbReference type="GO" id="GO:0071555">
    <property type="term" value="P:cell wall organization"/>
    <property type="evidence" value="ECO:0007669"/>
    <property type="project" value="UniProtKB-KW"/>
</dbReference>
<evidence type="ECO:0000256" key="11">
    <source>
        <dbReference type="ARBA" id="ARBA00022984"/>
    </source>
</evidence>
<dbReference type="Gene3D" id="3.30.1490.20">
    <property type="entry name" value="ATP-grasp fold, A domain"/>
    <property type="match status" value="1"/>
</dbReference>
<comment type="pathway">
    <text evidence="14">Cell wall biogenesis; peptidoglycan biosynthesis.</text>
</comment>
<comment type="function">
    <text evidence="2 14">Cell wall formation.</text>
</comment>
<dbReference type="PANTHER" id="PTHR23132:SF23">
    <property type="entry name" value="D-ALANINE--D-ALANINE LIGASE B"/>
    <property type="match status" value="1"/>
</dbReference>
<dbReference type="PROSITE" id="PS00844">
    <property type="entry name" value="DALA_DALA_LIGASE_2"/>
    <property type="match status" value="1"/>
</dbReference>
<protein>
    <recommendedName>
        <fullName evidence="5 14">D-alanine--D-alanine ligase</fullName>
        <ecNumber evidence="5 14">6.3.2.4</ecNumber>
    </recommendedName>
    <alternativeName>
        <fullName evidence="14">D-Ala-D-Ala ligase</fullName>
    </alternativeName>
    <alternativeName>
        <fullName evidence="14">D-alanylalanine synthetase</fullName>
    </alternativeName>
</protein>
<dbReference type="EMBL" id="CP042239">
    <property type="protein sequence ID" value="QDX25888.1"/>
    <property type="molecule type" value="Genomic_DNA"/>
</dbReference>
<comment type="catalytic activity">
    <reaction evidence="13 14">
        <text>2 D-alanine + ATP = D-alanyl-D-alanine + ADP + phosphate + H(+)</text>
        <dbReference type="Rhea" id="RHEA:11224"/>
        <dbReference type="ChEBI" id="CHEBI:15378"/>
        <dbReference type="ChEBI" id="CHEBI:30616"/>
        <dbReference type="ChEBI" id="CHEBI:43474"/>
        <dbReference type="ChEBI" id="CHEBI:57416"/>
        <dbReference type="ChEBI" id="CHEBI:57822"/>
        <dbReference type="ChEBI" id="CHEBI:456216"/>
        <dbReference type="EC" id="6.3.2.4"/>
    </reaction>
</comment>
<keyword evidence="11 14" id="KW-0573">Peptidoglycan synthesis</keyword>
<evidence type="ECO:0000256" key="7">
    <source>
        <dbReference type="ARBA" id="ARBA00022598"/>
    </source>
</evidence>
<dbReference type="GO" id="GO:0008716">
    <property type="term" value="F:D-alanine-D-alanine ligase activity"/>
    <property type="evidence" value="ECO:0007669"/>
    <property type="project" value="UniProtKB-UniRule"/>
</dbReference>
<accession>A0A518REN0</accession>
<dbReference type="UniPathway" id="UPA00219"/>
<evidence type="ECO:0000313" key="21">
    <source>
        <dbReference type="Proteomes" id="UP000318055"/>
    </source>
</evidence>
<comment type="similarity">
    <text evidence="4 14">Belongs to the D-alanine--D-alanine ligase family.</text>
</comment>
<dbReference type="Pfam" id="PF07478">
    <property type="entry name" value="Dala_Dala_lig_C"/>
    <property type="match status" value="1"/>
</dbReference>
<comment type="subcellular location">
    <subcellularLocation>
        <location evidence="3 14">Cytoplasm</location>
    </subcellularLocation>
</comment>
<dbReference type="InterPro" id="IPR005905">
    <property type="entry name" value="D_ala_D_ala"/>
</dbReference>
<dbReference type="GO" id="GO:0008360">
    <property type="term" value="P:regulation of cell shape"/>
    <property type="evidence" value="ECO:0007669"/>
    <property type="project" value="UniProtKB-KW"/>
</dbReference>
<feature type="binding site" evidence="16">
    <location>
        <position position="295"/>
    </location>
    <ligand>
        <name>Mg(2+)</name>
        <dbReference type="ChEBI" id="CHEBI:18420"/>
        <label>1</label>
    </ligand>
</feature>
<dbReference type="GO" id="GO:0009252">
    <property type="term" value="P:peptidoglycan biosynthetic process"/>
    <property type="evidence" value="ECO:0007669"/>
    <property type="project" value="UniProtKB-UniRule"/>
</dbReference>
<dbReference type="GO" id="GO:0046872">
    <property type="term" value="F:metal ion binding"/>
    <property type="evidence" value="ECO:0007669"/>
    <property type="project" value="UniProtKB-KW"/>
</dbReference>
<feature type="binding site" evidence="16">
    <location>
        <position position="311"/>
    </location>
    <ligand>
        <name>Mg(2+)</name>
        <dbReference type="ChEBI" id="CHEBI:18420"/>
        <label>2</label>
    </ligand>
</feature>
<evidence type="ECO:0000256" key="16">
    <source>
        <dbReference type="PIRSR" id="PIRSR039102-3"/>
    </source>
</evidence>
<dbReference type="PANTHER" id="PTHR23132">
    <property type="entry name" value="D-ALANINE--D-ALANINE LIGASE"/>
    <property type="match status" value="1"/>
</dbReference>
<dbReference type="NCBIfam" id="TIGR01205">
    <property type="entry name" value="D_ala_D_alaTIGR"/>
    <property type="match status" value="1"/>
</dbReference>
<evidence type="ECO:0000256" key="10">
    <source>
        <dbReference type="ARBA" id="ARBA00022960"/>
    </source>
</evidence>
<keyword evidence="12 14" id="KW-0961">Cell wall biogenesis/degradation</keyword>
<evidence type="ECO:0000256" key="18">
    <source>
        <dbReference type="SAM" id="MobiDB-lite"/>
    </source>
</evidence>
<evidence type="ECO:0000256" key="1">
    <source>
        <dbReference type="ARBA" id="ARBA00001936"/>
    </source>
</evidence>
<evidence type="ECO:0000256" key="14">
    <source>
        <dbReference type="HAMAP-Rule" id="MF_00047"/>
    </source>
</evidence>
<feature type="domain" description="ATP-grasp" evidence="19">
    <location>
        <begin position="144"/>
        <end position="344"/>
    </location>
</feature>
<evidence type="ECO:0000259" key="19">
    <source>
        <dbReference type="PROSITE" id="PS50975"/>
    </source>
</evidence>
<evidence type="ECO:0000256" key="15">
    <source>
        <dbReference type="PIRSR" id="PIRSR039102-1"/>
    </source>
</evidence>
<dbReference type="GO" id="GO:0005737">
    <property type="term" value="C:cytoplasm"/>
    <property type="evidence" value="ECO:0007669"/>
    <property type="project" value="UniProtKB-SubCell"/>
</dbReference>
<dbReference type="InterPro" id="IPR016185">
    <property type="entry name" value="PreATP-grasp_dom_sf"/>
</dbReference>
<comment type="cofactor">
    <cofactor evidence="1">
        <name>Mn(2+)</name>
        <dbReference type="ChEBI" id="CHEBI:29035"/>
    </cofactor>
</comment>
<dbReference type="PROSITE" id="PS00843">
    <property type="entry name" value="DALA_DALA_LIGASE_1"/>
    <property type="match status" value="1"/>
</dbReference>
<keyword evidence="21" id="KW-1185">Reference proteome</keyword>
<dbReference type="SUPFAM" id="SSF56059">
    <property type="entry name" value="Glutathione synthetase ATP-binding domain-like"/>
    <property type="match status" value="1"/>
</dbReference>
<dbReference type="PROSITE" id="PS50975">
    <property type="entry name" value="ATP_GRASP"/>
    <property type="match status" value="1"/>
</dbReference>
<feature type="binding site" evidence="16">
    <location>
        <position position="313"/>
    </location>
    <ligand>
        <name>Mg(2+)</name>
        <dbReference type="ChEBI" id="CHEBI:18420"/>
        <label>2</label>
    </ligand>
</feature>
<proteinExistence type="inferred from homology"/>
<dbReference type="Proteomes" id="UP000318055">
    <property type="component" value="Chromosome"/>
</dbReference>
<evidence type="ECO:0000256" key="6">
    <source>
        <dbReference type="ARBA" id="ARBA00022490"/>
    </source>
</evidence>
<dbReference type="InterPro" id="IPR011127">
    <property type="entry name" value="Dala_Dala_lig_N"/>
</dbReference>
<comment type="cofactor">
    <cofactor evidence="16">
        <name>Mg(2+)</name>
        <dbReference type="ChEBI" id="CHEBI:18420"/>
    </cofactor>
    <cofactor evidence="16">
        <name>Mn(2+)</name>
        <dbReference type="ChEBI" id="CHEBI:29035"/>
    </cofactor>
    <text evidence="16">Binds 2 magnesium or manganese ions per subunit.</text>
</comment>
<feature type="active site" evidence="15">
    <location>
        <position position="184"/>
    </location>
</feature>
<organism evidence="20 21">
    <name type="scientific">Sphingomonas suaedae</name>
    <dbReference type="NCBI Taxonomy" id="2599297"/>
    <lineage>
        <taxon>Bacteria</taxon>
        <taxon>Pseudomonadati</taxon>
        <taxon>Pseudomonadota</taxon>
        <taxon>Alphaproteobacteria</taxon>
        <taxon>Sphingomonadales</taxon>
        <taxon>Sphingomonadaceae</taxon>
        <taxon>Sphingomonas</taxon>
    </lineage>
</organism>
<keyword evidence="16" id="KW-0464">Manganese</keyword>
<evidence type="ECO:0000313" key="20">
    <source>
        <dbReference type="EMBL" id="QDX25888.1"/>
    </source>
</evidence>
<dbReference type="Pfam" id="PF01820">
    <property type="entry name" value="Dala_Dala_lig_N"/>
    <property type="match status" value="1"/>
</dbReference>
<evidence type="ECO:0000256" key="17">
    <source>
        <dbReference type="PROSITE-ProRule" id="PRU00409"/>
    </source>
</evidence>
<keyword evidence="8 17" id="KW-0547">Nucleotide-binding</keyword>
<dbReference type="Gene3D" id="3.30.470.20">
    <property type="entry name" value="ATP-grasp fold, B domain"/>
    <property type="match status" value="1"/>
</dbReference>
<dbReference type="InterPro" id="IPR011095">
    <property type="entry name" value="Dala_Dala_lig_C"/>
</dbReference>
<name>A0A518REN0_9SPHN</name>
<dbReference type="GO" id="GO:0005524">
    <property type="term" value="F:ATP binding"/>
    <property type="evidence" value="ECO:0007669"/>
    <property type="project" value="UniProtKB-UniRule"/>
</dbReference>
<keyword evidence="16" id="KW-0460">Magnesium</keyword>
<evidence type="ECO:0000256" key="3">
    <source>
        <dbReference type="ARBA" id="ARBA00004496"/>
    </source>
</evidence>
<dbReference type="PIRSF" id="PIRSF039102">
    <property type="entry name" value="Ddl/VanB"/>
    <property type="match status" value="1"/>
</dbReference>
<keyword evidence="16" id="KW-0479">Metal-binding</keyword>
<feature type="active site" evidence="15">
    <location>
        <position position="322"/>
    </location>
</feature>